<dbReference type="PROSITE" id="PS50172">
    <property type="entry name" value="BRCT"/>
    <property type="match status" value="1"/>
</dbReference>
<evidence type="ECO:0000313" key="9">
    <source>
        <dbReference type="EMBL" id="RCH79751.1"/>
    </source>
</evidence>
<feature type="compositionally biased region" description="Acidic residues" evidence="7">
    <location>
        <begin position="128"/>
        <end position="138"/>
    </location>
</feature>
<dbReference type="Proteomes" id="UP000253551">
    <property type="component" value="Unassembled WGS sequence"/>
</dbReference>
<dbReference type="SUPFAM" id="SSF52113">
    <property type="entry name" value="BRCT domain"/>
    <property type="match status" value="1"/>
</dbReference>
<dbReference type="SMART" id="SM00382">
    <property type="entry name" value="AAA"/>
    <property type="match status" value="1"/>
</dbReference>
<dbReference type="InterPro" id="IPR027417">
    <property type="entry name" value="P-loop_NTPase"/>
</dbReference>
<feature type="non-terminal residue" evidence="9">
    <location>
        <position position="1"/>
    </location>
</feature>
<dbReference type="Gene3D" id="3.40.50.300">
    <property type="entry name" value="P-loop containing nucleotide triphosphate hydrolases"/>
    <property type="match status" value="1"/>
</dbReference>
<feature type="compositionally biased region" description="Basic and acidic residues" evidence="7">
    <location>
        <begin position="16"/>
        <end position="40"/>
    </location>
</feature>
<dbReference type="InterPro" id="IPR003593">
    <property type="entry name" value="AAA+_ATPase"/>
</dbReference>
<evidence type="ECO:0000256" key="2">
    <source>
        <dbReference type="ARBA" id="ARBA00006116"/>
    </source>
</evidence>
<dbReference type="OrthoDB" id="446168at2759"/>
<proteinExistence type="inferred from homology"/>
<evidence type="ECO:0000256" key="4">
    <source>
        <dbReference type="ARBA" id="ARBA00022741"/>
    </source>
</evidence>
<evidence type="ECO:0000256" key="7">
    <source>
        <dbReference type="SAM" id="MobiDB-lite"/>
    </source>
</evidence>
<organism evidence="9 10">
    <name type="scientific">Rhizopus stolonifer</name>
    <name type="common">Rhizopus nigricans</name>
    <dbReference type="NCBI Taxonomy" id="4846"/>
    <lineage>
        <taxon>Eukaryota</taxon>
        <taxon>Fungi</taxon>
        <taxon>Fungi incertae sedis</taxon>
        <taxon>Mucoromycota</taxon>
        <taxon>Mucoromycotina</taxon>
        <taxon>Mucoromycetes</taxon>
        <taxon>Mucorales</taxon>
        <taxon>Mucorineae</taxon>
        <taxon>Rhizopodaceae</taxon>
        <taxon>Rhizopus</taxon>
    </lineage>
</organism>
<dbReference type="GO" id="GO:0005634">
    <property type="term" value="C:nucleus"/>
    <property type="evidence" value="ECO:0007669"/>
    <property type="project" value="UniProtKB-SubCell"/>
</dbReference>
<comment type="caution">
    <text evidence="9">The sequence shown here is derived from an EMBL/GenBank/DDBJ whole genome shotgun (WGS) entry which is preliminary data.</text>
</comment>
<evidence type="ECO:0000256" key="3">
    <source>
        <dbReference type="ARBA" id="ARBA00022705"/>
    </source>
</evidence>
<name>A0A367IQI4_RHIST</name>
<feature type="compositionally biased region" description="Basic and acidic residues" evidence="7">
    <location>
        <begin position="67"/>
        <end position="117"/>
    </location>
</feature>
<gene>
    <name evidence="9" type="primary">RFC1</name>
    <name evidence="9" type="ORF">CU098_002999</name>
</gene>
<dbReference type="GO" id="GO:0003677">
    <property type="term" value="F:DNA binding"/>
    <property type="evidence" value="ECO:0007669"/>
    <property type="project" value="TreeGrafter"/>
</dbReference>
<dbReference type="SMART" id="SM00292">
    <property type="entry name" value="BRCT"/>
    <property type="match status" value="1"/>
</dbReference>
<dbReference type="AlphaFoldDB" id="A0A367IQI4"/>
<protein>
    <submittedName>
        <fullName evidence="9">Replication factor C subunit 1</fullName>
    </submittedName>
</protein>
<dbReference type="GO" id="GO:0006260">
    <property type="term" value="P:DNA replication"/>
    <property type="evidence" value="ECO:0007669"/>
    <property type="project" value="UniProtKB-KW"/>
</dbReference>
<keyword evidence="10" id="KW-1185">Reference proteome</keyword>
<reference evidence="9 10" key="1">
    <citation type="journal article" date="2018" name="G3 (Bethesda)">
        <title>Phylogenetic and Phylogenomic Definition of Rhizopus Species.</title>
        <authorList>
            <person name="Gryganskyi A.P."/>
            <person name="Golan J."/>
            <person name="Dolatabadi S."/>
            <person name="Mondo S."/>
            <person name="Robb S."/>
            <person name="Idnurm A."/>
            <person name="Muszewska A."/>
            <person name="Steczkiewicz K."/>
            <person name="Masonjones S."/>
            <person name="Liao H.L."/>
            <person name="Gajdeczka M.T."/>
            <person name="Anike F."/>
            <person name="Vuek A."/>
            <person name="Anishchenko I.M."/>
            <person name="Voigt K."/>
            <person name="de Hoog G.S."/>
            <person name="Smith M.E."/>
            <person name="Heitman J."/>
            <person name="Vilgalys R."/>
            <person name="Stajich J.E."/>
        </authorList>
    </citation>
    <scope>NUCLEOTIDE SEQUENCE [LARGE SCALE GENOMIC DNA]</scope>
    <source>
        <strain evidence="9 10">LSU 92-RS-03</strain>
    </source>
</reference>
<dbReference type="Gene3D" id="3.40.50.10190">
    <property type="entry name" value="BRCT domain"/>
    <property type="match status" value="1"/>
</dbReference>
<dbReference type="EMBL" id="PJQM01006390">
    <property type="protein sequence ID" value="RCH79751.1"/>
    <property type="molecule type" value="Genomic_DNA"/>
</dbReference>
<evidence type="ECO:0000256" key="1">
    <source>
        <dbReference type="ARBA" id="ARBA00004123"/>
    </source>
</evidence>
<dbReference type="Pfam" id="PF00533">
    <property type="entry name" value="BRCT"/>
    <property type="match status" value="1"/>
</dbReference>
<dbReference type="PANTHER" id="PTHR23389">
    <property type="entry name" value="CHROMOSOME TRANSMISSION FIDELITY FACTOR 18"/>
    <property type="match status" value="1"/>
</dbReference>
<dbReference type="GO" id="GO:0005524">
    <property type="term" value="F:ATP binding"/>
    <property type="evidence" value="ECO:0007669"/>
    <property type="project" value="UniProtKB-KW"/>
</dbReference>
<feature type="region of interest" description="Disordered" evidence="7">
    <location>
        <begin position="1"/>
        <end position="171"/>
    </location>
</feature>
<feature type="compositionally biased region" description="Basic and acidic residues" evidence="7">
    <location>
        <begin position="139"/>
        <end position="151"/>
    </location>
</feature>
<accession>A0A367IQI4</accession>
<keyword evidence="5" id="KW-0067">ATP-binding</keyword>
<dbReference type="GO" id="GO:0016887">
    <property type="term" value="F:ATP hydrolysis activity"/>
    <property type="evidence" value="ECO:0007669"/>
    <property type="project" value="InterPro"/>
</dbReference>
<evidence type="ECO:0000313" key="10">
    <source>
        <dbReference type="Proteomes" id="UP000253551"/>
    </source>
</evidence>
<feature type="domain" description="BRCT" evidence="8">
    <location>
        <begin position="176"/>
        <end position="266"/>
    </location>
</feature>
<keyword evidence="6" id="KW-0539">Nucleus</keyword>
<dbReference type="STRING" id="4846.A0A367IQI4"/>
<dbReference type="InterPro" id="IPR001357">
    <property type="entry name" value="BRCT_dom"/>
</dbReference>
<feature type="non-terminal residue" evidence="9">
    <location>
        <position position="474"/>
    </location>
</feature>
<feature type="region of interest" description="Disordered" evidence="7">
    <location>
        <begin position="259"/>
        <end position="287"/>
    </location>
</feature>
<dbReference type="FunFam" id="3.40.50.10190:FF:000001">
    <property type="entry name" value="Replication factor C subunit 1"/>
    <property type="match status" value="1"/>
</dbReference>
<feature type="compositionally biased region" description="Basic and acidic residues" evidence="7">
    <location>
        <begin position="270"/>
        <end position="287"/>
    </location>
</feature>
<evidence type="ECO:0000256" key="5">
    <source>
        <dbReference type="ARBA" id="ARBA00022840"/>
    </source>
</evidence>
<keyword evidence="3" id="KW-0235">DNA replication</keyword>
<sequence length="474" mass="53222">KSTDPKLFFASSSKTKPKEITKPKETTAPPKETKTVKEISSHLASGKRKKPVINISDNESEEGMQVQEKKPKVNKKAKVDVPETKKMEEEEKVEQKSKKKETVKPLPKKEKEEENPKKKTVTKRAKEDDDAFEYEEEEKAPKKDEVKEEKPKKKGYFNMMNREAPKALGTRPEPVGADNCLEGMTFVISGQYETLTKDQTKDIIMRYGGRVTSAVSGKTTYLLRGRDAGESKLEKAKKLKTKVLDEDDFYKLVETSSTKETKNPIVSEPPAKKTEKGKNPEASKEKMSGENVLLWTEKYKPKTIQEIVGNKEMVKRIADWLVNWNHNSFDSKINDSEINSCRAVIISGPPGIGKTTAAHVIARTSNYEPLELNASDVRNKKSLEQALSGMMFNRSMTEYFTGAKKEDTASQFKGKKIVLIMDEVDGMSAGDRGGAVELASQIKKSKIPVICICNDVRSAKVAPLLRVCFDARFR</sequence>
<dbReference type="PRINTS" id="PR00364">
    <property type="entry name" value="DISEASERSIST"/>
</dbReference>
<dbReference type="InterPro" id="IPR036420">
    <property type="entry name" value="BRCT_dom_sf"/>
</dbReference>
<keyword evidence="4" id="KW-0547">Nucleotide-binding</keyword>
<comment type="subcellular location">
    <subcellularLocation>
        <location evidence="1">Nucleus</location>
    </subcellularLocation>
</comment>
<dbReference type="InterPro" id="IPR003959">
    <property type="entry name" value="ATPase_AAA_core"/>
</dbReference>
<comment type="similarity">
    <text evidence="2">Belongs to the activator 1 large subunit family.</text>
</comment>
<evidence type="ECO:0000259" key="8">
    <source>
        <dbReference type="PROSITE" id="PS50172"/>
    </source>
</evidence>
<dbReference type="SUPFAM" id="SSF52540">
    <property type="entry name" value="P-loop containing nucleoside triphosphate hydrolases"/>
    <property type="match status" value="1"/>
</dbReference>
<dbReference type="Pfam" id="PF00004">
    <property type="entry name" value="AAA"/>
    <property type="match status" value="1"/>
</dbReference>
<dbReference type="PANTHER" id="PTHR23389:SF6">
    <property type="entry name" value="REPLICATION FACTOR C SUBUNIT 1"/>
    <property type="match status" value="1"/>
</dbReference>
<evidence type="ECO:0000256" key="6">
    <source>
        <dbReference type="ARBA" id="ARBA00023242"/>
    </source>
</evidence>
<dbReference type="FunFam" id="3.40.50.300:FF:000395">
    <property type="entry name" value="Replication factor C subunit 1"/>
    <property type="match status" value="1"/>
</dbReference>
<dbReference type="CDD" id="cd00009">
    <property type="entry name" value="AAA"/>
    <property type="match status" value="1"/>
</dbReference>